<name>A0A7J6H9J4_CANSA</name>
<proteinExistence type="predicted"/>
<keyword evidence="8" id="KW-1185">Reference proteome</keyword>
<evidence type="ECO:0000259" key="6">
    <source>
        <dbReference type="Pfam" id="PF10602"/>
    </source>
</evidence>
<dbReference type="GO" id="GO:0008180">
    <property type="term" value="C:COP9 signalosome"/>
    <property type="evidence" value="ECO:0007669"/>
    <property type="project" value="UniProtKB-KW"/>
</dbReference>
<dbReference type="PANTHER" id="PTHR14145">
    <property type="entry name" value="26S PROTESOME SUBUNIT 6"/>
    <property type="match status" value="1"/>
</dbReference>
<keyword evidence="4" id="KW-0736">Signalosome</keyword>
<feature type="domain" description="26S proteasome regulatory subunit Rpn7 N-terminal" evidence="6">
    <location>
        <begin position="3"/>
        <end position="39"/>
    </location>
</feature>
<dbReference type="InterPro" id="IPR019585">
    <property type="entry name" value="Rpn7/CSN1"/>
</dbReference>
<evidence type="ECO:0000256" key="3">
    <source>
        <dbReference type="ARBA" id="ARBA00022490"/>
    </source>
</evidence>
<dbReference type="Proteomes" id="UP000583929">
    <property type="component" value="Unassembled WGS sequence"/>
</dbReference>
<comment type="caution">
    <text evidence="7">The sequence shown here is derived from an EMBL/GenBank/DDBJ whole genome shotgun (WGS) entry which is preliminary data.</text>
</comment>
<dbReference type="Gene3D" id="1.25.40.570">
    <property type="match status" value="1"/>
</dbReference>
<dbReference type="EMBL" id="JAATIQ010000060">
    <property type="protein sequence ID" value="KAF4391268.1"/>
    <property type="molecule type" value="Genomic_DNA"/>
</dbReference>
<gene>
    <name evidence="7" type="ORF">G4B88_016578</name>
</gene>
<evidence type="ECO:0000256" key="5">
    <source>
        <dbReference type="ARBA" id="ARBA00023242"/>
    </source>
</evidence>
<evidence type="ECO:0000256" key="1">
    <source>
        <dbReference type="ARBA" id="ARBA00004123"/>
    </source>
</evidence>
<protein>
    <recommendedName>
        <fullName evidence="6">26S proteasome regulatory subunit Rpn7 N-terminal domain-containing protein</fullName>
    </recommendedName>
</protein>
<reference evidence="7 8" key="1">
    <citation type="journal article" date="2020" name="bioRxiv">
        <title>Sequence and annotation of 42 cannabis genomes reveals extensive copy number variation in cannabinoid synthesis and pathogen resistance genes.</title>
        <authorList>
            <person name="Mckernan K.J."/>
            <person name="Helbert Y."/>
            <person name="Kane L.T."/>
            <person name="Ebling H."/>
            <person name="Zhang L."/>
            <person name="Liu B."/>
            <person name="Eaton Z."/>
            <person name="Mclaughlin S."/>
            <person name="Kingan S."/>
            <person name="Baybayan P."/>
            <person name="Concepcion G."/>
            <person name="Jordan M."/>
            <person name="Riva A."/>
            <person name="Barbazuk W."/>
            <person name="Harkins T."/>
        </authorList>
    </citation>
    <scope>NUCLEOTIDE SEQUENCE [LARGE SCALE GENOMIC DNA]</scope>
    <source>
        <strain evidence="8">cv. Jamaican Lion 4</strain>
        <tissue evidence="7">Leaf</tissue>
    </source>
</reference>
<dbReference type="Pfam" id="PF10602">
    <property type="entry name" value="RPN7"/>
    <property type="match status" value="1"/>
</dbReference>
<sequence length="132" mass="14960">MQFLETNPELGNNYNEVIAPQDVAIYGGLCALASFDRTETKLDNLNFRNFLELVPEVRELINDFYSRCSHLVNIVLTSNGKTVVKDFIVKEVPSVVPVFLILIAFRKSGRLANRGEWELHVATQTLAVLMEF</sequence>
<accession>A0A7J6H9J4</accession>
<dbReference type="PANTHER" id="PTHR14145:SF2">
    <property type="entry name" value="COP9 SIGNALOSOME COMPLEX SUBUNIT 1"/>
    <property type="match status" value="1"/>
</dbReference>
<evidence type="ECO:0000313" key="8">
    <source>
        <dbReference type="Proteomes" id="UP000583929"/>
    </source>
</evidence>
<dbReference type="InterPro" id="IPR045135">
    <property type="entry name" value="Rpn7_N"/>
</dbReference>
<dbReference type="GO" id="GO:0005737">
    <property type="term" value="C:cytoplasm"/>
    <property type="evidence" value="ECO:0007669"/>
    <property type="project" value="UniProtKB-SubCell"/>
</dbReference>
<comment type="subcellular location">
    <subcellularLocation>
        <location evidence="2">Cytoplasm</location>
    </subcellularLocation>
    <subcellularLocation>
        <location evidence="1">Nucleus</location>
    </subcellularLocation>
</comment>
<evidence type="ECO:0000256" key="4">
    <source>
        <dbReference type="ARBA" id="ARBA00022790"/>
    </source>
</evidence>
<dbReference type="AlphaFoldDB" id="A0A7J6H9J4"/>
<keyword evidence="5" id="KW-0539">Nucleus</keyword>
<keyword evidence="3" id="KW-0963">Cytoplasm</keyword>
<organism evidence="7 8">
    <name type="scientific">Cannabis sativa</name>
    <name type="common">Hemp</name>
    <name type="synonym">Marijuana</name>
    <dbReference type="NCBI Taxonomy" id="3483"/>
    <lineage>
        <taxon>Eukaryota</taxon>
        <taxon>Viridiplantae</taxon>
        <taxon>Streptophyta</taxon>
        <taxon>Embryophyta</taxon>
        <taxon>Tracheophyta</taxon>
        <taxon>Spermatophyta</taxon>
        <taxon>Magnoliopsida</taxon>
        <taxon>eudicotyledons</taxon>
        <taxon>Gunneridae</taxon>
        <taxon>Pentapetalae</taxon>
        <taxon>rosids</taxon>
        <taxon>fabids</taxon>
        <taxon>Rosales</taxon>
        <taxon>Cannabaceae</taxon>
        <taxon>Cannabis</taxon>
    </lineage>
</organism>
<evidence type="ECO:0000313" key="7">
    <source>
        <dbReference type="EMBL" id="KAF4391268.1"/>
    </source>
</evidence>
<evidence type="ECO:0000256" key="2">
    <source>
        <dbReference type="ARBA" id="ARBA00004496"/>
    </source>
</evidence>